<sequence length="183" mass="20603">MHYSMHTSVIRAALRSNFRPPFACSKRCFSTTPSLHAKNRIWPARVRNESHLHSLILSSASTRVPLLTLWMTTWSRESDEVSPILRELIEKDGIGEDKGTVSFVEVETDSPDLGGISGMAQRYGINHIPTLLAFDRQEPQIETKVSKLDHLKDKEFLIRWIETEAARHGSGGAGGRFFGLFGR</sequence>
<proteinExistence type="predicted"/>
<dbReference type="AlphaFoldDB" id="A0A139IRJ3"/>
<dbReference type="OrthoDB" id="19690at2759"/>
<accession>A0A139IRJ3</accession>
<evidence type="ECO:0000313" key="1">
    <source>
        <dbReference type="EMBL" id="KXT17417.1"/>
    </source>
</evidence>
<reference evidence="1 2" key="1">
    <citation type="submission" date="2015-07" db="EMBL/GenBank/DDBJ databases">
        <title>Comparative genomics of the Sigatoka disease complex on banana suggests a link between parallel evolutionary changes in Pseudocercospora fijiensis and Pseudocercospora eumusae and increased virulence on the banana host.</title>
        <authorList>
            <person name="Chang T.-C."/>
            <person name="Salvucci A."/>
            <person name="Crous P.W."/>
            <person name="Stergiopoulos I."/>
        </authorList>
    </citation>
    <scope>NUCLEOTIDE SEQUENCE [LARGE SCALE GENOMIC DNA]</scope>
    <source>
        <strain evidence="1 2">CBS 116634</strain>
    </source>
</reference>
<keyword evidence="2" id="KW-1185">Reference proteome</keyword>
<evidence type="ECO:0008006" key="3">
    <source>
        <dbReference type="Google" id="ProtNLM"/>
    </source>
</evidence>
<dbReference type="STRING" id="113226.A0A139IRJ3"/>
<organism evidence="1 2">
    <name type="scientific">Pseudocercospora musae</name>
    <dbReference type="NCBI Taxonomy" id="113226"/>
    <lineage>
        <taxon>Eukaryota</taxon>
        <taxon>Fungi</taxon>
        <taxon>Dikarya</taxon>
        <taxon>Ascomycota</taxon>
        <taxon>Pezizomycotina</taxon>
        <taxon>Dothideomycetes</taxon>
        <taxon>Dothideomycetidae</taxon>
        <taxon>Mycosphaerellales</taxon>
        <taxon>Mycosphaerellaceae</taxon>
        <taxon>Pseudocercospora</taxon>
    </lineage>
</organism>
<dbReference type="Gene3D" id="3.40.30.10">
    <property type="entry name" value="Glutaredoxin"/>
    <property type="match status" value="1"/>
</dbReference>
<gene>
    <name evidence="1" type="ORF">AC579_5706</name>
</gene>
<dbReference type="SUPFAM" id="SSF52833">
    <property type="entry name" value="Thioredoxin-like"/>
    <property type="match status" value="1"/>
</dbReference>
<dbReference type="Proteomes" id="UP000073492">
    <property type="component" value="Unassembled WGS sequence"/>
</dbReference>
<dbReference type="EMBL" id="LFZO01000020">
    <property type="protein sequence ID" value="KXT17417.1"/>
    <property type="molecule type" value="Genomic_DNA"/>
</dbReference>
<evidence type="ECO:0000313" key="2">
    <source>
        <dbReference type="Proteomes" id="UP000073492"/>
    </source>
</evidence>
<dbReference type="InterPro" id="IPR036249">
    <property type="entry name" value="Thioredoxin-like_sf"/>
</dbReference>
<protein>
    <recommendedName>
        <fullName evidence="3">Thioredoxin domain-containing protein</fullName>
    </recommendedName>
</protein>
<name>A0A139IRJ3_9PEZI</name>
<comment type="caution">
    <text evidence="1">The sequence shown here is derived from an EMBL/GenBank/DDBJ whole genome shotgun (WGS) entry which is preliminary data.</text>
</comment>